<dbReference type="EMBL" id="QCYY01002737">
    <property type="protein sequence ID" value="ROT67932.1"/>
    <property type="molecule type" value="Genomic_DNA"/>
</dbReference>
<dbReference type="AlphaFoldDB" id="A0A3R7NVL8"/>
<organism evidence="2 3">
    <name type="scientific">Penaeus vannamei</name>
    <name type="common">Whiteleg shrimp</name>
    <name type="synonym">Litopenaeus vannamei</name>
    <dbReference type="NCBI Taxonomy" id="6689"/>
    <lineage>
        <taxon>Eukaryota</taxon>
        <taxon>Metazoa</taxon>
        <taxon>Ecdysozoa</taxon>
        <taxon>Arthropoda</taxon>
        <taxon>Crustacea</taxon>
        <taxon>Multicrustacea</taxon>
        <taxon>Malacostraca</taxon>
        <taxon>Eumalacostraca</taxon>
        <taxon>Eucarida</taxon>
        <taxon>Decapoda</taxon>
        <taxon>Dendrobranchiata</taxon>
        <taxon>Penaeoidea</taxon>
        <taxon>Penaeidae</taxon>
        <taxon>Penaeus</taxon>
    </lineage>
</organism>
<sequence length="242" mass="25794">MPLALSPTQIYAVLCVTSQYQEYRSGRGRAEDDGTTSPPCVRYTRQSTLNSGIDSARRTVTFLEHGVTLNGNSPSHTSVTVMASRSLTISFKDEPSTHSVHSSGNNYDKIVRNGKKHVQFPSFSPVSEWEPPGVEEDDVTTYAEQKDAEGPRGIRITDAASPQKPSARSSPIPEEPSDGAGPPSPKEDSSSSSPSSKGTASSSSSQSSKDDGKAIEEKEEREGPEADPLLAPESPERGGEAL</sequence>
<comment type="caution">
    <text evidence="2">The sequence shown here is derived from an EMBL/GenBank/DDBJ whole genome shotgun (WGS) entry which is preliminary data.</text>
</comment>
<feature type="region of interest" description="Disordered" evidence="1">
    <location>
        <begin position="122"/>
        <end position="242"/>
    </location>
</feature>
<feature type="compositionally biased region" description="Basic and acidic residues" evidence="1">
    <location>
        <begin position="208"/>
        <end position="224"/>
    </location>
</feature>
<feature type="compositionally biased region" description="Low complexity" evidence="1">
    <location>
        <begin position="190"/>
        <end position="207"/>
    </location>
</feature>
<evidence type="ECO:0000256" key="1">
    <source>
        <dbReference type="SAM" id="MobiDB-lite"/>
    </source>
</evidence>
<keyword evidence="3" id="KW-1185">Reference proteome</keyword>
<evidence type="ECO:0000313" key="2">
    <source>
        <dbReference type="EMBL" id="ROT67932.1"/>
    </source>
</evidence>
<evidence type="ECO:0000313" key="3">
    <source>
        <dbReference type="Proteomes" id="UP000283509"/>
    </source>
</evidence>
<gene>
    <name evidence="2" type="ORF">C7M84_013968</name>
</gene>
<proteinExistence type="predicted"/>
<reference evidence="2 3" key="1">
    <citation type="submission" date="2018-04" db="EMBL/GenBank/DDBJ databases">
        <authorList>
            <person name="Zhang X."/>
            <person name="Yuan J."/>
            <person name="Li F."/>
            <person name="Xiang J."/>
        </authorList>
    </citation>
    <scope>NUCLEOTIDE SEQUENCE [LARGE SCALE GENOMIC DNA]</scope>
    <source>
        <tissue evidence="2">Muscle</tissue>
    </source>
</reference>
<name>A0A3R7NVL8_PENVA</name>
<reference evidence="2 3" key="2">
    <citation type="submission" date="2019-01" db="EMBL/GenBank/DDBJ databases">
        <title>The decoding of complex shrimp genome reveals the adaptation for benthos swimmer, frequently molting mechanism and breeding impact on genome.</title>
        <authorList>
            <person name="Sun Y."/>
            <person name="Gao Y."/>
            <person name="Yu Y."/>
        </authorList>
    </citation>
    <scope>NUCLEOTIDE SEQUENCE [LARGE SCALE GENOMIC DNA]</scope>
    <source>
        <tissue evidence="2">Muscle</tissue>
    </source>
</reference>
<accession>A0A3R7NVL8</accession>
<dbReference type="Proteomes" id="UP000283509">
    <property type="component" value="Unassembled WGS sequence"/>
</dbReference>
<protein>
    <submittedName>
        <fullName evidence="2">Uncharacterized protein</fullName>
    </submittedName>
</protein>